<proteinExistence type="predicted"/>
<feature type="compositionally biased region" description="Basic and acidic residues" evidence="1">
    <location>
        <begin position="275"/>
        <end position="289"/>
    </location>
</feature>
<name>A0A194VA95_CYTMA</name>
<feature type="compositionally biased region" description="Low complexity" evidence="1">
    <location>
        <begin position="124"/>
        <end position="144"/>
    </location>
</feature>
<gene>
    <name evidence="2" type="ORF">VP1G_08071</name>
</gene>
<dbReference type="PANTHER" id="PTHR42053">
    <property type="match status" value="1"/>
</dbReference>
<feature type="region of interest" description="Disordered" evidence="1">
    <location>
        <begin position="106"/>
        <end position="238"/>
    </location>
</feature>
<keyword evidence="3" id="KW-1185">Reference proteome</keyword>
<feature type="region of interest" description="Disordered" evidence="1">
    <location>
        <begin position="59"/>
        <end position="89"/>
    </location>
</feature>
<evidence type="ECO:0000313" key="2">
    <source>
        <dbReference type="EMBL" id="KUI60890.1"/>
    </source>
</evidence>
<organism evidence="2 3">
    <name type="scientific">Cytospora mali</name>
    <name type="common">Apple Valsa canker fungus</name>
    <name type="synonym">Valsa mali</name>
    <dbReference type="NCBI Taxonomy" id="578113"/>
    <lineage>
        <taxon>Eukaryota</taxon>
        <taxon>Fungi</taxon>
        <taxon>Dikarya</taxon>
        <taxon>Ascomycota</taxon>
        <taxon>Pezizomycotina</taxon>
        <taxon>Sordariomycetes</taxon>
        <taxon>Sordariomycetidae</taxon>
        <taxon>Diaporthales</taxon>
        <taxon>Cytosporaceae</taxon>
        <taxon>Cytospora</taxon>
    </lineage>
</organism>
<dbReference type="EMBL" id="KN714761">
    <property type="protein sequence ID" value="KUI60890.1"/>
    <property type="molecule type" value="Genomic_DNA"/>
</dbReference>
<feature type="region of interest" description="Disordered" evidence="1">
    <location>
        <begin position="262"/>
        <end position="311"/>
    </location>
</feature>
<dbReference type="PANTHER" id="PTHR42053:SF1">
    <property type="match status" value="1"/>
</dbReference>
<feature type="compositionally biased region" description="Low complexity" evidence="1">
    <location>
        <begin position="152"/>
        <end position="174"/>
    </location>
</feature>
<sequence length="311" mass="32179">MPVTTRPKLPSLATPTSGNFPSDALLSASSVRTPRSASLIKGSLPSAGLYSAGLPSAGLPSAPFDYPPTPSMLSAKPEDKPEKTPITPPLAYMDFLNSISVASPSVASPPLTAPLMSKTPLHRTSTSGSTASMASTSSTTSTATIKSEDSEASSSAEGDLDSAPTTASTSSGATDCSCKCELVHKSPKPSQISIKQPGSPLGTYPLSAPATGLTTFPSLRVPPSPAVDSPVRSPFSARSIKSPFDWDAALKAKRYVEVVKPPTSAVGSGGAQSPRCEKGRSVKHIREVVTRTVTYTPRMDPAPKGKRRKLE</sequence>
<protein>
    <submittedName>
        <fullName evidence="2">Uncharacterized protein</fullName>
    </submittedName>
</protein>
<dbReference type="OrthoDB" id="5405654at2759"/>
<dbReference type="Proteomes" id="UP000078576">
    <property type="component" value="Unassembled WGS sequence"/>
</dbReference>
<evidence type="ECO:0000256" key="1">
    <source>
        <dbReference type="SAM" id="MobiDB-lite"/>
    </source>
</evidence>
<feature type="compositionally biased region" description="Low complexity" evidence="1">
    <location>
        <begin position="106"/>
        <end position="115"/>
    </location>
</feature>
<dbReference type="AlphaFoldDB" id="A0A194VA95"/>
<reference evidence="3" key="1">
    <citation type="submission" date="2014-12" db="EMBL/GenBank/DDBJ databases">
        <title>Genome Sequence of Valsa Canker Pathogens Uncovers a Specific Adaption of Colonization on Woody Bark.</title>
        <authorList>
            <person name="Yin Z."/>
            <person name="Liu H."/>
            <person name="Gao X."/>
            <person name="Li Z."/>
            <person name="Song N."/>
            <person name="Ke X."/>
            <person name="Dai Q."/>
            <person name="Wu Y."/>
            <person name="Sun Y."/>
            <person name="Xu J.-R."/>
            <person name="Kang Z.K."/>
            <person name="Wang L."/>
            <person name="Huang L."/>
        </authorList>
    </citation>
    <scope>NUCLEOTIDE SEQUENCE [LARGE SCALE GENOMIC DNA]</scope>
    <source>
        <strain evidence="3">SXYL134</strain>
    </source>
</reference>
<evidence type="ECO:0000313" key="3">
    <source>
        <dbReference type="Proteomes" id="UP000078576"/>
    </source>
</evidence>
<accession>A0A194VA95</accession>
<feature type="region of interest" description="Disordered" evidence="1">
    <location>
        <begin position="1"/>
        <end position="25"/>
    </location>
</feature>